<keyword evidence="1" id="KW-0812">Transmembrane</keyword>
<comment type="similarity">
    <text evidence="1">Belongs to the vitamin uptake transporter (VUT/ECF) (TC 2.A.88) family. Q precursor transporter subfamily.</text>
</comment>
<dbReference type="Proteomes" id="UP001496674">
    <property type="component" value="Chromosome"/>
</dbReference>
<proteinExistence type="inferred from homology"/>
<gene>
    <name evidence="2" type="ORF">BSYN_05060</name>
</gene>
<feature type="transmembrane region" description="Helical" evidence="1">
    <location>
        <begin position="7"/>
        <end position="27"/>
    </location>
</feature>
<accession>A0ABN6Z0X1</accession>
<dbReference type="RefSeq" id="WP_353333019.1">
    <property type="nucleotide sequence ID" value="NZ_AP028055.1"/>
</dbReference>
<feature type="transmembrane region" description="Helical" evidence="1">
    <location>
        <begin position="108"/>
        <end position="129"/>
    </location>
</feature>
<dbReference type="PANTHER" id="PTHR34300:SF2">
    <property type="entry name" value="QUEUOSINE PRECURSOR TRANSPORTER-RELATED"/>
    <property type="match status" value="1"/>
</dbReference>
<comment type="subcellular location">
    <subcellularLocation>
        <location evidence="1">Cell membrane</location>
        <topology evidence="1">Multi-pass membrane protein</topology>
    </subcellularLocation>
</comment>
<name>A0ABN6Z0X1_9BACE</name>
<dbReference type="Pfam" id="PF02592">
    <property type="entry name" value="Vut_1"/>
    <property type="match status" value="1"/>
</dbReference>
<keyword evidence="1" id="KW-1003">Cell membrane</keyword>
<feature type="transmembrane region" description="Helical" evidence="1">
    <location>
        <begin position="33"/>
        <end position="54"/>
    </location>
</feature>
<keyword evidence="3" id="KW-1185">Reference proteome</keyword>
<protein>
    <recommendedName>
        <fullName evidence="1">Probable queuosine precursor transporter</fullName>
        <shortName evidence="1">Q precursor transporter</shortName>
    </recommendedName>
</protein>
<keyword evidence="1" id="KW-1133">Transmembrane helix</keyword>
<keyword evidence="1" id="KW-0813">Transport</keyword>
<keyword evidence="1" id="KW-0472">Membrane</keyword>
<evidence type="ECO:0000313" key="3">
    <source>
        <dbReference type="Proteomes" id="UP001496674"/>
    </source>
</evidence>
<evidence type="ECO:0000256" key="1">
    <source>
        <dbReference type="HAMAP-Rule" id="MF_02088"/>
    </source>
</evidence>
<dbReference type="HAMAP" id="MF_02088">
    <property type="entry name" value="Q_prec_transport"/>
    <property type="match status" value="1"/>
</dbReference>
<dbReference type="EMBL" id="AP028055">
    <property type="protein sequence ID" value="BEG98241.1"/>
    <property type="molecule type" value="Genomic_DNA"/>
</dbReference>
<sequence>MKNKVSVSFMLMGILFSMCLVLSNILAVKQFEILGFPSTAGLIIFPISYVINDCITEVWGFRKARLIIWIAFAINFLAILLFQVSVALPPAAHWGMQNSYASVLAQTPRIALASLLAFLVGSFLNAFVMSKMKILHKGKKFGQRAVASTIVGELADTFVFTTIGFLFVIPLNVVIQIIVVETVAKTLFEILVLPVTRRVVDFVKQTEETDVYDTDISYSVIKINEI</sequence>
<evidence type="ECO:0000313" key="2">
    <source>
        <dbReference type="EMBL" id="BEG98241.1"/>
    </source>
</evidence>
<feature type="transmembrane region" description="Helical" evidence="1">
    <location>
        <begin position="175"/>
        <end position="195"/>
    </location>
</feature>
<dbReference type="NCBIfam" id="TIGR00697">
    <property type="entry name" value="queuosine precursor transporter"/>
    <property type="match status" value="1"/>
</dbReference>
<feature type="transmembrane region" description="Helical" evidence="1">
    <location>
        <begin position="66"/>
        <end position="88"/>
    </location>
</feature>
<dbReference type="PANTHER" id="PTHR34300">
    <property type="entry name" value="QUEUOSINE PRECURSOR TRANSPORTER-RELATED"/>
    <property type="match status" value="1"/>
</dbReference>
<dbReference type="InterPro" id="IPR003744">
    <property type="entry name" value="YhhQ"/>
</dbReference>
<comment type="function">
    <text evidence="1">Involved in the import of queuosine (Q) precursors, required for Q precursor salvage.</text>
</comment>
<reference evidence="2 3" key="1">
    <citation type="submission" date="2023-04" db="EMBL/GenBank/DDBJ databases">
        <title>Draft genome sequence of acteroides sedimenti strain YN3PY1.</title>
        <authorList>
            <person name="Yoshida N."/>
        </authorList>
    </citation>
    <scope>NUCLEOTIDE SEQUENCE [LARGE SCALE GENOMIC DNA]</scope>
    <source>
        <strain evidence="2 3">YN3PY1</strain>
    </source>
</reference>
<feature type="transmembrane region" description="Helical" evidence="1">
    <location>
        <begin position="150"/>
        <end position="169"/>
    </location>
</feature>
<organism evidence="2 3">
    <name type="scientific">Bacteroides sedimenti</name>
    <dbReference type="NCBI Taxonomy" id="2136147"/>
    <lineage>
        <taxon>Bacteria</taxon>
        <taxon>Pseudomonadati</taxon>
        <taxon>Bacteroidota</taxon>
        <taxon>Bacteroidia</taxon>
        <taxon>Bacteroidales</taxon>
        <taxon>Bacteroidaceae</taxon>
        <taxon>Bacteroides</taxon>
    </lineage>
</organism>